<evidence type="ECO:0000313" key="2">
    <source>
        <dbReference type="EMBL" id="CAG5090094.1"/>
    </source>
</evidence>
<keyword evidence="1" id="KW-0472">Membrane</keyword>
<dbReference type="EMBL" id="OU015568">
    <property type="protein sequence ID" value="CAG5090094.1"/>
    <property type="molecule type" value="Genomic_DNA"/>
</dbReference>
<protein>
    <submittedName>
        <fullName evidence="2">Oidioi.mRNA.OKI2018_I69.PAR.g12460.t1.cds</fullName>
    </submittedName>
</protein>
<gene>
    <name evidence="2" type="ORF">OKIOD_LOCUS4018</name>
</gene>
<keyword evidence="3" id="KW-1185">Reference proteome</keyword>
<keyword evidence="1" id="KW-1133">Transmembrane helix</keyword>
<proteinExistence type="predicted"/>
<dbReference type="Proteomes" id="UP001158576">
    <property type="component" value="Chromosome PAR"/>
</dbReference>
<sequence length="297" mass="32816">MYHGANIQSRGTQGNFWKELVSGADEKKDWKGITLAILCIILIGCLVALSVLILEPDETPLGPALTLKEIIAFSSYFKRNSVFSKSIWRKNSLFFLDSDGNIIRKDFQQPKTIVLAAFNSEFSTENVKDWDVSGDANFAILKKANDYDAFDNTDGGFKKSQMIFGLDTKKIALFGFENGANLALSTASKLKTLNCTLAISLLADSSDLASPISSNIKSSSNLTNDIDTNNIRKLKLISPLDDDFISPIDAISLDQKFGIQKDISLKFLKGTSESLLSSKYWDFYGEYFSSCLKKSSP</sequence>
<organism evidence="2 3">
    <name type="scientific">Oikopleura dioica</name>
    <name type="common">Tunicate</name>
    <dbReference type="NCBI Taxonomy" id="34765"/>
    <lineage>
        <taxon>Eukaryota</taxon>
        <taxon>Metazoa</taxon>
        <taxon>Chordata</taxon>
        <taxon>Tunicata</taxon>
        <taxon>Appendicularia</taxon>
        <taxon>Copelata</taxon>
        <taxon>Oikopleuridae</taxon>
        <taxon>Oikopleura</taxon>
    </lineage>
</organism>
<name>A0ABN7S3K1_OIKDI</name>
<keyword evidence="1" id="KW-0812">Transmembrane</keyword>
<reference evidence="2 3" key="1">
    <citation type="submission" date="2021-04" db="EMBL/GenBank/DDBJ databases">
        <authorList>
            <person name="Bliznina A."/>
        </authorList>
    </citation>
    <scope>NUCLEOTIDE SEQUENCE [LARGE SCALE GENOMIC DNA]</scope>
</reference>
<accession>A0ABN7S3K1</accession>
<feature type="transmembrane region" description="Helical" evidence="1">
    <location>
        <begin position="33"/>
        <end position="54"/>
    </location>
</feature>
<evidence type="ECO:0000313" key="3">
    <source>
        <dbReference type="Proteomes" id="UP001158576"/>
    </source>
</evidence>
<evidence type="ECO:0000256" key="1">
    <source>
        <dbReference type="SAM" id="Phobius"/>
    </source>
</evidence>